<dbReference type="InterPro" id="IPR033717">
    <property type="entry name" value="UDPK"/>
</dbReference>
<keyword evidence="14" id="KW-1208">Phospholipid metabolism</keyword>
<feature type="binding site" evidence="17">
    <location>
        <position position="70"/>
    </location>
    <ligand>
        <name>ATP</name>
        <dbReference type="ChEBI" id="CHEBI:30616"/>
    </ligand>
</feature>
<dbReference type="GO" id="GO:0046872">
    <property type="term" value="F:metal ion binding"/>
    <property type="evidence" value="ECO:0007669"/>
    <property type="project" value="UniProtKB-KW"/>
</dbReference>
<keyword evidence="13" id="KW-0594">Phospholipid biosynthesis</keyword>
<keyword evidence="18" id="KW-0479">Metal-binding</keyword>
<feature type="active site" description="Proton acceptor" evidence="15">
    <location>
        <position position="63"/>
    </location>
</feature>
<sequence>MKKQLKSFTVSAEGILYTFLNEGHMRFHLVAAVYVLVFANFYDMTKTKWALLVTVICLVMAAEAFNTAIETLCDYCTKEYHPMIKSVKDAASGAVLLVSIGAAAAGIILFWDIEAFKRIIFYFADNPLLIIPLALSVVVSLLFICFFPRLFKNKNLDIAQKRDKIS</sequence>
<feature type="transmembrane region" description="Helical" evidence="19">
    <location>
        <begin position="48"/>
        <end position="69"/>
    </location>
</feature>
<dbReference type="CDD" id="cd14265">
    <property type="entry name" value="UDPK_IM_like"/>
    <property type="match status" value="1"/>
</dbReference>
<evidence type="ECO:0000256" key="16">
    <source>
        <dbReference type="PIRSR" id="PIRSR600829-2"/>
    </source>
</evidence>
<dbReference type="InterPro" id="IPR000829">
    <property type="entry name" value="DAGK"/>
</dbReference>
<dbReference type="InterPro" id="IPR036945">
    <property type="entry name" value="DAGK_sf"/>
</dbReference>
<feature type="binding site" evidence="18">
    <location>
        <position position="70"/>
    </location>
    <ligand>
        <name>a divalent metal cation</name>
        <dbReference type="ChEBI" id="CHEBI:60240"/>
    </ligand>
</feature>
<evidence type="ECO:0000313" key="21">
    <source>
        <dbReference type="Proteomes" id="UP000824118"/>
    </source>
</evidence>
<keyword evidence="18" id="KW-0460">Magnesium</keyword>
<evidence type="ECO:0000256" key="3">
    <source>
        <dbReference type="ARBA" id="ARBA00022475"/>
    </source>
</evidence>
<feature type="binding site" evidence="16">
    <location>
        <position position="92"/>
    </location>
    <ligand>
        <name>substrate</name>
    </ligand>
</feature>
<evidence type="ECO:0000313" key="20">
    <source>
        <dbReference type="EMBL" id="HIU49406.1"/>
    </source>
</evidence>
<dbReference type="EMBL" id="DVNG01000002">
    <property type="protein sequence ID" value="HIU49406.1"/>
    <property type="molecule type" value="Genomic_DNA"/>
</dbReference>
<dbReference type="GO" id="GO:0005524">
    <property type="term" value="F:ATP binding"/>
    <property type="evidence" value="ECO:0007669"/>
    <property type="project" value="UniProtKB-KW"/>
</dbReference>
<evidence type="ECO:0000256" key="15">
    <source>
        <dbReference type="PIRSR" id="PIRSR600829-1"/>
    </source>
</evidence>
<feature type="transmembrane region" description="Helical" evidence="19">
    <location>
        <begin position="25"/>
        <end position="42"/>
    </location>
</feature>
<keyword evidence="5" id="KW-0808">Transferase</keyword>
<comment type="similarity">
    <text evidence="2">Belongs to the bacterial diacylglycerol kinase family.</text>
</comment>
<dbReference type="Proteomes" id="UP000824118">
    <property type="component" value="Unassembled WGS sequence"/>
</dbReference>
<dbReference type="Pfam" id="PF01219">
    <property type="entry name" value="DAGK_prokar"/>
    <property type="match status" value="1"/>
</dbReference>
<evidence type="ECO:0000256" key="10">
    <source>
        <dbReference type="ARBA" id="ARBA00022989"/>
    </source>
</evidence>
<keyword evidence="6 19" id="KW-0812">Transmembrane</keyword>
<evidence type="ECO:0000256" key="13">
    <source>
        <dbReference type="ARBA" id="ARBA00023209"/>
    </source>
</evidence>
<evidence type="ECO:0000256" key="4">
    <source>
        <dbReference type="ARBA" id="ARBA00022516"/>
    </source>
</evidence>
<proteinExistence type="inferred from homology"/>
<keyword evidence="9 17" id="KW-0067">ATP-binding</keyword>
<feature type="binding site" evidence="17">
    <location>
        <position position="22"/>
    </location>
    <ligand>
        <name>ATP</name>
        <dbReference type="ChEBI" id="CHEBI:30616"/>
    </ligand>
</feature>
<keyword evidence="10 19" id="KW-1133">Transmembrane helix</keyword>
<evidence type="ECO:0000256" key="5">
    <source>
        <dbReference type="ARBA" id="ARBA00022679"/>
    </source>
</evidence>
<feature type="binding site" evidence="17">
    <location>
        <begin position="79"/>
        <end position="81"/>
    </location>
    <ligand>
        <name>ATP</name>
        <dbReference type="ChEBI" id="CHEBI:30616"/>
    </ligand>
</feature>
<dbReference type="PANTHER" id="PTHR34299">
    <property type="entry name" value="DIACYLGLYCEROL KINASE"/>
    <property type="match status" value="1"/>
</dbReference>
<evidence type="ECO:0000256" key="1">
    <source>
        <dbReference type="ARBA" id="ARBA00004651"/>
    </source>
</evidence>
<dbReference type="Gene3D" id="1.10.287.3610">
    <property type="match status" value="1"/>
</dbReference>
<keyword evidence="4" id="KW-0444">Lipid biosynthesis</keyword>
<evidence type="ECO:0000256" key="14">
    <source>
        <dbReference type="ARBA" id="ARBA00023264"/>
    </source>
</evidence>
<keyword evidence="12 19" id="KW-0472">Membrane</keyword>
<keyword evidence="11" id="KW-0443">Lipid metabolism</keyword>
<feature type="transmembrane region" description="Helical" evidence="19">
    <location>
        <begin position="130"/>
        <end position="151"/>
    </location>
</feature>
<feature type="binding site" evidence="17">
    <location>
        <begin position="88"/>
        <end position="89"/>
    </location>
    <ligand>
        <name>ATP</name>
        <dbReference type="ChEBI" id="CHEBI:30616"/>
    </ligand>
</feature>
<organism evidence="20 21">
    <name type="scientific">Candidatus Limousia pullorum</name>
    <dbReference type="NCBI Taxonomy" id="2840860"/>
    <lineage>
        <taxon>Bacteria</taxon>
        <taxon>Bacillati</taxon>
        <taxon>Bacillota</taxon>
        <taxon>Clostridia</taxon>
        <taxon>Eubacteriales</taxon>
        <taxon>Oscillospiraceae</taxon>
        <taxon>Oscillospiraceae incertae sedis</taxon>
        <taxon>Candidatus Limousia</taxon>
    </lineage>
</organism>
<evidence type="ECO:0000256" key="7">
    <source>
        <dbReference type="ARBA" id="ARBA00022741"/>
    </source>
</evidence>
<evidence type="ECO:0000256" key="2">
    <source>
        <dbReference type="ARBA" id="ARBA00005967"/>
    </source>
</evidence>
<reference evidence="20" key="1">
    <citation type="submission" date="2020-10" db="EMBL/GenBank/DDBJ databases">
        <authorList>
            <person name="Gilroy R."/>
        </authorList>
    </citation>
    <scope>NUCLEOTIDE SEQUENCE</scope>
    <source>
        <strain evidence="20">ChiGjej1B1-1684</strain>
    </source>
</reference>
<comment type="subcellular location">
    <subcellularLocation>
        <location evidence="1">Cell membrane</location>
        <topology evidence="1">Multi-pass membrane protein</topology>
    </subcellularLocation>
</comment>
<comment type="caution">
    <text evidence="20">The sequence shown here is derived from an EMBL/GenBank/DDBJ whole genome shotgun (WGS) entry which is preliminary data.</text>
</comment>
<evidence type="ECO:0000256" key="9">
    <source>
        <dbReference type="ARBA" id="ARBA00022840"/>
    </source>
</evidence>
<evidence type="ECO:0000256" key="12">
    <source>
        <dbReference type="ARBA" id="ARBA00023136"/>
    </source>
</evidence>
<gene>
    <name evidence="20" type="ORF">IAD22_00055</name>
</gene>
<keyword evidence="7 17" id="KW-0547">Nucleotide-binding</keyword>
<evidence type="ECO:0000256" key="18">
    <source>
        <dbReference type="PIRSR" id="PIRSR600829-4"/>
    </source>
</evidence>
<keyword evidence="3" id="KW-1003">Cell membrane</keyword>
<keyword evidence="8 20" id="KW-0418">Kinase</keyword>
<reference evidence="20" key="2">
    <citation type="journal article" date="2021" name="PeerJ">
        <title>Extensive microbial diversity within the chicken gut microbiome revealed by metagenomics and culture.</title>
        <authorList>
            <person name="Gilroy R."/>
            <person name="Ravi A."/>
            <person name="Getino M."/>
            <person name="Pursley I."/>
            <person name="Horton D.L."/>
            <person name="Alikhan N.F."/>
            <person name="Baker D."/>
            <person name="Gharbi K."/>
            <person name="Hall N."/>
            <person name="Watson M."/>
            <person name="Adriaenssens E.M."/>
            <person name="Foster-Nyarko E."/>
            <person name="Jarju S."/>
            <person name="Secka A."/>
            <person name="Antonio M."/>
            <person name="Oren A."/>
            <person name="Chaudhuri R.R."/>
            <person name="La Ragione R."/>
            <person name="Hildebrand F."/>
            <person name="Pallen M.J."/>
        </authorList>
    </citation>
    <scope>NUCLEOTIDE SEQUENCE</scope>
    <source>
        <strain evidence="20">ChiGjej1B1-1684</strain>
    </source>
</reference>
<evidence type="ECO:0000256" key="19">
    <source>
        <dbReference type="SAM" id="Phobius"/>
    </source>
</evidence>
<protein>
    <submittedName>
        <fullName evidence="20">Diacylglycerol kinase family protein</fullName>
    </submittedName>
</protein>
<accession>A0A9D1LWU6</accession>
<dbReference type="GO" id="GO:0005886">
    <property type="term" value="C:plasma membrane"/>
    <property type="evidence" value="ECO:0007669"/>
    <property type="project" value="UniProtKB-SubCell"/>
</dbReference>
<feature type="binding site" evidence="18">
    <location>
        <position position="22"/>
    </location>
    <ligand>
        <name>a divalent metal cation</name>
        <dbReference type="ChEBI" id="CHEBI:60240"/>
    </ligand>
</feature>
<feature type="transmembrane region" description="Helical" evidence="19">
    <location>
        <begin position="90"/>
        <end position="110"/>
    </location>
</feature>
<evidence type="ECO:0000256" key="17">
    <source>
        <dbReference type="PIRSR" id="PIRSR600829-3"/>
    </source>
</evidence>
<name>A0A9D1LWU6_9FIRM</name>
<feature type="binding site" evidence="16">
    <location>
        <position position="63"/>
    </location>
    <ligand>
        <name>substrate</name>
    </ligand>
</feature>
<dbReference type="GO" id="GO:0016301">
    <property type="term" value="F:kinase activity"/>
    <property type="evidence" value="ECO:0007669"/>
    <property type="project" value="UniProtKB-KW"/>
</dbReference>
<dbReference type="AlphaFoldDB" id="A0A9D1LWU6"/>
<dbReference type="GO" id="GO:0008654">
    <property type="term" value="P:phospholipid biosynthetic process"/>
    <property type="evidence" value="ECO:0007669"/>
    <property type="project" value="UniProtKB-KW"/>
</dbReference>
<dbReference type="PANTHER" id="PTHR34299:SF1">
    <property type="entry name" value="DIACYLGLYCEROL KINASE"/>
    <property type="match status" value="1"/>
</dbReference>
<comment type="cofactor">
    <cofactor evidence="18">
        <name>Mg(2+)</name>
        <dbReference type="ChEBI" id="CHEBI:18420"/>
    </cofactor>
    <text evidence="18">Mn(2+), Zn(2+), Cd(2+) and Co(2+) support activity to lesser extents.</text>
</comment>
<evidence type="ECO:0000256" key="8">
    <source>
        <dbReference type="ARBA" id="ARBA00022777"/>
    </source>
</evidence>
<evidence type="ECO:0000256" key="11">
    <source>
        <dbReference type="ARBA" id="ARBA00023098"/>
    </source>
</evidence>
<evidence type="ECO:0000256" key="6">
    <source>
        <dbReference type="ARBA" id="ARBA00022692"/>
    </source>
</evidence>